<evidence type="ECO:0000313" key="1">
    <source>
        <dbReference type="EMBL" id="MCZ3668260.1"/>
    </source>
</evidence>
<dbReference type="EMBL" id="JAKHPH010000029">
    <property type="protein sequence ID" value="MCZ3668260.1"/>
    <property type="molecule type" value="Genomic_DNA"/>
</dbReference>
<name>A0AAW5WV26_9LACO</name>
<dbReference type="Proteomes" id="UP001212401">
    <property type="component" value="Unassembled WGS sequence"/>
</dbReference>
<organism evidence="1 2">
    <name type="scientific">Limosilactobacillus vaginalis</name>
    <dbReference type="NCBI Taxonomy" id="1633"/>
    <lineage>
        <taxon>Bacteria</taxon>
        <taxon>Bacillati</taxon>
        <taxon>Bacillota</taxon>
        <taxon>Bacilli</taxon>
        <taxon>Lactobacillales</taxon>
        <taxon>Lactobacillaceae</taxon>
        <taxon>Limosilactobacillus</taxon>
    </lineage>
</organism>
<evidence type="ECO:0000313" key="2">
    <source>
        <dbReference type="Proteomes" id="UP001212401"/>
    </source>
</evidence>
<accession>A0AAW5WV26</accession>
<comment type="caution">
    <text evidence="1">The sequence shown here is derived from an EMBL/GenBank/DDBJ whole genome shotgun (WGS) entry which is preliminary data.</text>
</comment>
<gene>
    <name evidence="1" type="ORF">L2724_08260</name>
</gene>
<protein>
    <submittedName>
        <fullName evidence="1">Uncharacterized protein</fullName>
    </submittedName>
</protein>
<dbReference type="RefSeq" id="WP_269296193.1">
    <property type="nucleotide sequence ID" value="NZ_JAKHPH010000029.1"/>
</dbReference>
<reference evidence="1" key="1">
    <citation type="submission" date="2022-01" db="EMBL/GenBank/DDBJ databases">
        <title>VMRC isolate genome collection.</title>
        <authorList>
            <person name="France M."/>
            <person name="Rutt L."/>
            <person name="Humphrys M."/>
            <person name="Ravel J."/>
        </authorList>
    </citation>
    <scope>NUCLEOTIDE SEQUENCE</scope>
    <source>
        <strain evidence="1">C0048A1</strain>
    </source>
</reference>
<sequence>MTHLTMNNVSLTTHRKLFTYLIKNERVMIATLKNDGLSNRAGRTSNH</sequence>
<proteinExistence type="predicted"/>
<dbReference type="AlphaFoldDB" id="A0AAW5WV26"/>